<evidence type="ECO:0000259" key="1">
    <source>
        <dbReference type="Pfam" id="PF00198"/>
    </source>
</evidence>
<dbReference type="InterPro" id="IPR001078">
    <property type="entry name" value="2-oxoacid_DH_actylTfrase"/>
</dbReference>
<dbReference type="EMBL" id="JAHRHY010000012">
    <property type="protein sequence ID" value="KAG9065318.1"/>
    <property type="molecule type" value="Genomic_DNA"/>
</dbReference>
<organism evidence="2 3">
    <name type="scientific">Linnemannia hyalina</name>
    <dbReference type="NCBI Taxonomy" id="64524"/>
    <lineage>
        <taxon>Eukaryota</taxon>
        <taxon>Fungi</taxon>
        <taxon>Fungi incertae sedis</taxon>
        <taxon>Mucoromycota</taxon>
        <taxon>Mortierellomycotina</taxon>
        <taxon>Mortierellomycetes</taxon>
        <taxon>Mortierellales</taxon>
        <taxon>Mortierellaceae</taxon>
        <taxon>Linnemannia</taxon>
    </lineage>
</organism>
<dbReference type="OrthoDB" id="10547663at2759"/>
<comment type="caution">
    <text evidence="2">The sequence shown here is derived from an EMBL/GenBank/DDBJ whole genome shotgun (WGS) entry which is preliminary data.</text>
</comment>
<dbReference type="SUPFAM" id="SSF52777">
    <property type="entry name" value="CoA-dependent acyltransferases"/>
    <property type="match status" value="1"/>
</dbReference>
<accession>A0A9P8BRJ5</accession>
<dbReference type="Pfam" id="PF00198">
    <property type="entry name" value="2-oxoacid_dh"/>
    <property type="match status" value="1"/>
</dbReference>
<evidence type="ECO:0000313" key="2">
    <source>
        <dbReference type="EMBL" id="KAG9065318.1"/>
    </source>
</evidence>
<dbReference type="Proteomes" id="UP000707451">
    <property type="component" value="Unassembled WGS sequence"/>
</dbReference>
<sequence length="187" mass="20374">MPALPPTMAMGNIGTWQKKVSECHCRRAKILVVSGSEVNINQPIAIMAENKEDIEKLADFTAAAAGAAHTDISVTNMRRVIAQLSKQTVPLHYGRDGDRQGHEAPELLNKSPEDKYKLSVNDFIFKASARALKAVPETNSSRVNNSIRQYYTSAICVATSTPIAANAETKGLATIGHVLYQALYCHH</sequence>
<dbReference type="InterPro" id="IPR023213">
    <property type="entry name" value="CAT-like_dom_sf"/>
</dbReference>
<gene>
    <name evidence="2" type="ORF">KI688_002642</name>
</gene>
<proteinExistence type="predicted"/>
<dbReference type="GO" id="GO:0004742">
    <property type="term" value="F:dihydrolipoyllysine-residue acetyltransferase activity"/>
    <property type="evidence" value="ECO:0007669"/>
    <property type="project" value="TreeGrafter"/>
</dbReference>
<protein>
    <recommendedName>
        <fullName evidence="1">2-oxoacid dehydrogenase acyltransferase catalytic domain-containing protein</fullName>
    </recommendedName>
</protein>
<feature type="domain" description="2-oxoacid dehydrogenase acyltransferase catalytic" evidence="1">
    <location>
        <begin position="68"/>
        <end position="164"/>
    </location>
</feature>
<reference evidence="2" key="1">
    <citation type="submission" date="2021-06" db="EMBL/GenBank/DDBJ databases">
        <title>Genome Sequence of Mortierella hyaline Strain SCG-10, a Cold-Adapted, Nitrate-Reducing Fungus Isolated from Soil in Minnesota, USA.</title>
        <authorList>
            <person name="Aldossari N."/>
        </authorList>
    </citation>
    <scope>NUCLEOTIDE SEQUENCE</scope>
    <source>
        <strain evidence="2">SCG-10</strain>
    </source>
</reference>
<dbReference type="GO" id="GO:0045254">
    <property type="term" value="C:pyruvate dehydrogenase complex"/>
    <property type="evidence" value="ECO:0007669"/>
    <property type="project" value="InterPro"/>
</dbReference>
<dbReference type="PANTHER" id="PTHR23151:SF90">
    <property type="entry name" value="DIHYDROLIPOYLLYSINE-RESIDUE ACETYLTRANSFERASE COMPONENT OF PYRUVATE DEHYDROGENASE COMPLEX, MITOCHONDRIAL-RELATED"/>
    <property type="match status" value="1"/>
</dbReference>
<evidence type="ECO:0000313" key="3">
    <source>
        <dbReference type="Proteomes" id="UP000707451"/>
    </source>
</evidence>
<name>A0A9P8BRJ5_9FUNG</name>
<dbReference type="InterPro" id="IPR045257">
    <property type="entry name" value="E2/Pdx1"/>
</dbReference>
<dbReference type="Gene3D" id="3.30.559.10">
    <property type="entry name" value="Chloramphenicol acetyltransferase-like domain"/>
    <property type="match status" value="1"/>
</dbReference>
<dbReference type="PANTHER" id="PTHR23151">
    <property type="entry name" value="DIHYDROLIPOAMIDE ACETYL/SUCCINYL-TRANSFERASE-RELATED"/>
    <property type="match status" value="1"/>
</dbReference>
<keyword evidence="3" id="KW-1185">Reference proteome</keyword>
<dbReference type="AlphaFoldDB" id="A0A9P8BRJ5"/>
<dbReference type="GO" id="GO:0006086">
    <property type="term" value="P:pyruvate decarboxylation to acetyl-CoA"/>
    <property type="evidence" value="ECO:0007669"/>
    <property type="project" value="InterPro"/>
</dbReference>